<reference evidence="1" key="1">
    <citation type="journal article" date="2023" name="G3 (Bethesda)">
        <title>A reference genome for the long-term kleptoplast-retaining sea slug Elysia crispata morphotype clarki.</title>
        <authorList>
            <person name="Eastman K.E."/>
            <person name="Pendleton A.L."/>
            <person name="Shaikh M.A."/>
            <person name="Suttiyut T."/>
            <person name="Ogas R."/>
            <person name="Tomko P."/>
            <person name="Gavelis G."/>
            <person name="Widhalm J.R."/>
            <person name="Wisecaver J.H."/>
        </authorList>
    </citation>
    <scope>NUCLEOTIDE SEQUENCE</scope>
    <source>
        <strain evidence="1">ECLA1</strain>
    </source>
</reference>
<keyword evidence="2" id="KW-1185">Reference proteome</keyword>
<sequence>MLCGYDGRGTHSSNIKGGQIKGCHLTSQGSDVMKYGVKRTQREAGGSRRVSRFWSSAHQLSWKGEVAFYNGPSPILFVFGYLKGERFAGFICPSC</sequence>
<comment type="caution">
    <text evidence="1">The sequence shown here is derived from an EMBL/GenBank/DDBJ whole genome shotgun (WGS) entry which is preliminary data.</text>
</comment>
<accession>A0AAE0ZGG3</accession>
<evidence type="ECO:0000313" key="1">
    <source>
        <dbReference type="EMBL" id="KAK3768998.1"/>
    </source>
</evidence>
<dbReference type="EMBL" id="JAWDGP010003984">
    <property type="protein sequence ID" value="KAK3768998.1"/>
    <property type="molecule type" value="Genomic_DNA"/>
</dbReference>
<dbReference type="AlphaFoldDB" id="A0AAE0ZGG3"/>
<proteinExistence type="predicted"/>
<organism evidence="1 2">
    <name type="scientific">Elysia crispata</name>
    <name type="common">lettuce slug</name>
    <dbReference type="NCBI Taxonomy" id="231223"/>
    <lineage>
        <taxon>Eukaryota</taxon>
        <taxon>Metazoa</taxon>
        <taxon>Spiralia</taxon>
        <taxon>Lophotrochozoa</taxon>
        <taxon>Mollusca</taxon>
        <taxon>Gastropoda</taxon>
        <taxon>Heterobranchia</taxon>
        <taxon>Euthyneura</taxon>
        <taxon>Panpulmonata</taxon>
        <taxon>Sacoglossa</taxon>
        <taxon>Placobranchoidea</taxon>
        <taxon>Plakobranchidae</taxon>
        <taxon>Elysia</taxon>
    </lineage>
</organism>
<evidence type="ECO:0000313" key="2">
    <source>
        <dbReference type="Proteomes" id="UP001283361"/>
    </source>
</evidence>
<protein>
    <submittedName>
        <fullName evidence="1">Uncharacterized protein</fullName>
    </submittedName>
</protein>
<gene>
    <name evidence="1" type="ORF">RRG08_036742</name>
</gene>
<dbReference type="Proteomes" id="UP001283361">
    <property type="component" value="Unassembled WGS sequence"/>
</dbReference>
<name>A0AAE0ZGG3_9GAST</name>